<comment type="caution">
    <text evidence="2">The sequence shown here is derived from an EMBL/GenBank/DDBJ whole genome shotgun (WGS) entry which is preliminary data.</text>
</comment>
<keyword evidence="1" id="KW-1133">Transmembrane helix</keyword>
<evidence type="ECO:0000256" key="1">
    <source>
        <dbReference type="SAM" id="Phobius"/>
    </source>
</evidence>
<evidence type="ECO:0000313" key="2">
    <source>
        <dbReference type="EMBL" id="CAC9973543.1"/>
    </source>
</evidence>
<keyword evidence="1" id="KW-0812">Transmembrane</keyword>
<name>A0A9N8J168_9FLAO</name>
<dbReference type="AlphaFoldDB" id="A0A9N8J168"/>
<feature type="transmembrane region" description="Helical" evidence="1">
    <location>
        <begin position="6"/>
        <end position="26"/>
    </location>
</feature>
<protein>
    <submittedName>
        <fullName evidence="2">Uncharacterized protein</fullName>
    </submittedName>
</protein>
<keyword evidence="1" id="KW-0472">Membrane</keyword>
<organism evidence="2 3">
    <name type="scientific">Flavobacterium panici</name>
    <dbReference type="NCBI Taxonomy" id="2654843"/>
    <lineage>
        <taxon>Bacteria</taxon>
        <taxon>Pseudomonadati</taxon>
        <taxon>Bacteroidota</taxon>
        <taxon>Flavobacteriia</taxon>
        <taxon>Flavobacteriales</taxon>
        <taxon>Flavobacteriaceae</taxon>
        <taxon>Flavobacterium</taxon>
    </lineage>
</organism>
<accession>A0A9N8J168</accession>
<dbReference type="EMBL" id="CAIJDE010000033">
    <property type="protein sequence ID" value="CAC9973543.1"/>
    <property type="molecule type" value="Genomic_DNA"/>
</dbReference>
<sequence>MELTFTFFIIEFALGLHIILALYFIILKKNKLLHSFDYPSFVTHFFQKFLIFNSKYLKCCLHCVDDHVVC</sequence>
<dbReference type="Proteomes" id="UP000533639">
    <property type="component" value="Unassembled WGS sequence"/>
</dbReference>
<gene>
    <name evidence="2" type="ORF">FLAPXU55_01227</name>
</gene>
<proteinExistence type="predicted"/>
<evidence type="ECO:0000313" key="3">
    <source>
        <dbReference type="Proteomes" id="UP000533639"/>
    </source>
</evidence>
<keyword evidence="3" id="KW-1185">Reference proteome</keyword>
<reference evidence="2 3" key="1">
    <citation type="submission" date="2020-06" db="EMBL/GenBank/DDBJ databases">
        <authorList>
            <person name="Criscuolo A."/>
        </authorList>
    </citation>
    <scope>NUCLEOTIDE SEQUENCE [LARGE SCALE GENOMIC DNA]</scope>
    <source>
        <strain evidence="2">PXU-55</strain>
    </source>
</reference>